<dbReference type="Proteomes" id="UP000275076">
    <property type="component" value="Unassembled WGS sequence"/>
</dbReference>
<evidence type="ECO:0000256" key="1">
    <source>
        <dbReference type="SAM" id="SignalP"/>
    </source>
</evidence>
<accession>A0A428N677</accession>
<reference evidence="2 3" key="1">
    <citation type="submission" date="2018-10" db="EMBL/GenBank/DDBJ databases">
        <title>Draft genome sequence of Bacillus salarius IM0101, isolated from a hypersaline soil in Inner Mongolia, China.</title>
        <authorList>
            <person name="Yamprayoonswat W."/>
            <person name="Boonvisut S."/>
            <person name="Jumpathong W."/>
            <person name="Sittihan S."/>
            <person name="Ruangsuj P."/>
            <person name="Wanthongcharoen S."/>
            <person name="Thongpramul N."/>
            <person name="Pimmason S."/>
            <person name="Yu B."/>
            <person name="Yasawong M."/>
        </authorList>
    </citation>
    <scope>NUCLEOTIDE SEQUENCE [LARGE SCALE GENOMIC DNA]</scope>
    <source>
        <strain evidence="2 3">IM0101</strain>
    </source>
</reference>
<sequence>MVLQKMIVFQLVLMLVISGCGNTSSGVTGNPTPKDYLKNENADIFELDGIVYSNAEDVDWVNDTDYRIGEEEGEITEQNSSAGGFEHGTANKLPVGTTIYQTDTQVYVAVVDEKKIPYMKMVEG</sequence>
<comment type="caution">
    <text evidence="2">The sequence shown here is derived from an EMBL/GenBank/DDBJ whole genome shotgun (WGS) entry which is preliminary data.</text>
</comment>
<evidence type="ECO:0000313" key="3">
    <source>
        <dbReference type="Proteomes" id="UP000275076"/>
    </source>
</evidence>
<dbReference type="AlphaFoldDB" id="A0A428N677"/>
<organism evidence="2 3">
    <name type="scientific">Salibacterium salarium</name>
    <dbReference type="NCBI Taxonomy" id="284579"/>
    <lineage>
        <taxon>Bacteria</taxon>
        <taxon>Bacillati</taxon>
        <taxon>Bacillota</taxon>
        <taxon>Bacilli</taxon>
        <taxon>Bacillales</taxon>
        <taxon>Bacillaceae</taxon>
    </lineage>
</organism>
<protein>
    <recommendedName>
        <fullName evidence="4">Lipoprotein</fullName>
    </recommendedName>
</protein>
<gene>
    <name evidence="2" type="ORF">D7Z54_07315</name>
</gene>
<evidence type="ECO:0008006" key="4">
    <source>
        <dbReference type="Google" id="ProtNLM"/>
    </source>
</evidence>
<keyword evidence="1" id="KW-0732">Signal</keyword>
<feature type="chain" id="PRO_5038731621" description="Lipoprotein" evidence="1">
    <location>
        <begin position="26"/>
        <end position="124"/>
    </location>
</feature>
<dbReference type="EMBL" id="RBVX01000005">
    <property type="protein sequence ID" value="RSL33921.1"/>
    <property type="molecule type" value="Genomic_DNA"/>
</dbReference>
<name>A0A428N677_9BACI</name>
<dbReference type="OrthoDB" id="1909991at2"/>
<keyword evidence="3" id="KW-1185">Reference proteome</keyword>
<evidence type="ECO:0000313" key="2">
    <source>
        <dbReference type="EMBL" id="RSL33921.1"/>
    </source>
</evidence>
<proteinExistence type="predicted"/>
<dbReference type="RefSeq" id="WP_125555190.1">
    <property type="nucleotide sequence ID" value="NZ_RBVX01000005.1"/>
</dbReference>
<feature type="signal peptide" evidence="1">
    <location>
        <begin position="1"/>
        <end position="25"/>
    </location>
</feature>
<dbReference type="PROSITE" id="PS51257">
    <property type="entry name" value="PROKAR_LIPOPROTEIN"/>
    <property type="match status" value="1"/>
</dbReference>